<organism evidence="1 2">
    <name type="scientific">Rodentibacter pneumotropicus</name>
    <dbReference type="NCBI Taxonomy" id="758"/>
    <lineage>
        <taxon>Bacteria</taxon>
        <taxon>Pseudomonadati</taxon>
        <taxon>Pseudomonadota</taxon>
        <taxon>Gammaproteobacteria</taxon>
        <taxon>Pasteurellales</taxon>
        <taxon>Pasteurellaceae</taxon>
        <taxon>Rodentibacter</taxon>
    </lineage>
</organism>
<name>A0A4S2Q389_9PAST</name>
<evidence type="ECO:0000313" key="1">
    <source>
        <dbReference type="EMBL" id="THA10554.1"/>
    </source>
</evidence>
<evidence type="ECO:0000313" key="2">
    <source>
        <dbReference type="Proteomes" id="UP000306758"/>
    </source>
</evidence>
<dbReference type="NCBIfam" id="TIGR01053">
    <property type="entry name" value="LSD1"/>
    <property type="match status" value="1"/>
</dbReference>
<protein>
    <submittedName>
        <fullName evidence="1">Com family DNA-binding transcriptional regulator</fullName>
    </submittedName>
</protein>
<dbReference type="EMBL" id="QXNI01000014">
    <property type="protein sequence ID" value="THA10554.1"/>
    <property type="molecule type" value="Genomic_DNA"/>
</dbReference>
<dbReference type="GO" id="GO:0003677">
    <property type="term" value="F:DNA binding"/>
    <property type="evidence" value="ECO:0007669"/>
    <property type="project" value="UniProtKB-KW"/>
</dbReference>
<dbReference type="AlphaFoldDB" id="A0A4S2Q389"/>
<comment type="caution">
    <text evidence="1">The sequence shown here is derived from an EMBL/GenBank/DDBJ whole genome shotgun (WGS) entry which is preliminary data.</text>
</comment>
<keyword evidence="1" id="KW-0238">DNA-binding</keyword>
<reference evidence="1 2" key="1">
    <citation type="journal article" date="2019" name="Vet. Microbiol.">
        <title>Development of multi locus sequence typing (MLST) of Rodentibacter pneumotropicus.</title>
        <authorList>
            <person name="Adhikary S."/>
            <person name="Bisgaard M."/>
            <person name="Boot R."/>
            <person name="Benga L."/>
            <person name="Nicklas W."/>
            <person name="Christensen H."/>
        </authorList>
    </citation>
    <scope>NUCLEOTIDE SEQUENCE [LARGE SCALE GENOMIC DNA]</scope>
    <source>
        <strain evidence="1 2">Ac84</strain>
    </source>
</reference>
<gene>
    <name evidence="1" type="ORF">D3M78_03150</name>
</gene>
<sequence>MKAIRCSFCNKLLAKVGPVGYLEIKCSRCKTINYIK</sequence>
<accession>A0A4S2Q389</accession>
<dbReference type="InterPro" id="IPR019294">
    <property type="entry name" value="Translation_reg_Com"/>
</dbReference>
<proteinExistence type="predicted"/>
<dbReference type="Proteomes" id="UP000306758">
    <property type="component" value="Unassembled WGS sequence"/>
</dbReference>
<dbReference type="Pfam" id="PF10122">
    <property type="entry name" value="Zn_ribbon_Com"/>
    <property type="match status" value="1"/>
</dbReference>